<evidence type="ECO:0000256" key="1">
    <source>
        <dbReference type="SAM" id="MobiDB-lite"/>
    </source>
</evidence>
<evidence type="ECO:0000313" key="2">
    <source>
        <dbReference type="EMBL" id="CAI6373296.1"/>
    </source>
</evidence>
<reference evidence="2 3" key="1">
    <citation type="submission" date="2023-01" db="EMBL/GenBank/DDBJ databases">
        <authorList>
            <person name="Whitehead M."/>
        </authorList>
    </citation>
    <scope>NUCLEOTIDE SEQUENCE [LARGE SCALE GENOMIC DNA]</scope>
</reference>
<gene>
    <name evidence="2" type="ORF">MEUPH1_LOCUS27069</name>
</gene>
<feature type="region of interest" description="Disordered" evidence="1">
    <location>
        <begin position="77"/>
        <end position="99"/>
    </location>
</feature>
<dbReference type="Proteomes" id="UP001160148">
    <property type="component" value="Unassembled WGS sequence"/>
</dbReference>
<evidence type="ECO:0000313" key="3">
    <source>
        <dbReference type="Proteomes" id="UP001160148"/>
    </source>
</evidence>
<comment type="caution">
    <text evidence="2">The sequence shown here is derived from an EMBL/GenBank/DDBJ whole genome shotgun (WGS) entry which is preliminary data.</text>
</comment>
<accession>A0AAV0Y1D5</accession>
<sequence length="99" mass="11292">MMICSENQSVNLQSTEAEVMQSVFSELREASFHVPERTLLQLSLYVTSPSSISHRHQSELNVTGPSAIGHLQTSQYFAEDQNMLKQTTPPRRNSRREQQ</sequence>
<dbReference type="AlphaFoldDB" id="A0AAV0Y1D5"/>
<organism evidence="2 3">
    <name type="scientific">Macrosiphum euphorbiae</name>
    <name type="common">potato aphid</name>
    <dbReference type="NCBI Taxonomy" id="13131"/>
    <lineage>
        <taxon>Eukaryota</taxon>
        <taxon>Metazoa</taxon>
        <taxon>Ecdysozoa</taxon>
        <taxon>Arthropoda</taxon>
        <taxon>Hexapoda</taxon>
        <taxon>Insecta</taxon>
        <taxon>Pterygota</taxon>
        <taxon>Neoptera</taxon>
        <taxon>Paraneoptera</taxon>
        <taxon>Hemiptera</taxon>
        <taxon>Sternorrhyncha</taxon>
        <taxon>Aphidomorpha</taxon>
        <taxon>Aphidoidea</taxon>
        <taxon>Aphididae</taxon>
        <taxon>Macrosiphini</taxon>
        <taxon>Macrosiphum</taxon>
    </lineage>
</organism>
<protein>
    <submittedName>
        <fullName evidence="2">Uncharacterized protein</fullName>
    </submittedName>
</protein>
<name>A0AAV0Y1D5_9HEMI</name>
<keyword evidence="3" id="KW-1185">Reference proteome</keyword>
<proteinExistence type="predicted"/>
<dbReference type="EMBL" id="CARXXK010001085">
    <property type="protein sequence ID" value="CAI6373296.1"/>
    <property type="molecule type" value="Genomic_DNA"/>
</dbReference>